<gene>
    <name evidence="3" type="ORF">ESB13_10325</name>
</gene>
<dbReference type="EMBL" id="SDHZ01000001">
    <property type="protein sequence ID" value="RXK87149.1"/>
    <property type="molecule type" value="Genomic_DNA"/>
</dbReference>
<dbReference type="Proteomes" id="UP000290545">
    <property type="component" value="Unassembled WGS sequence"/>
</dbReference>
<dbReference type="AlphaFoldDB" id="A0A4Q1DEV7"/>
<feature type="transmembrane region" description="Helical" evidence="1">
    <location>
        <begin position="12"/>
        <end position="32"/>
    </location>
</feature>
<dbReference type="InterPro" id="IPR052894">
    <property type="entry name" value="AsmA-related"/>
</dbReference>
<dbReference type="RefSeq" id="WP_129002899.1">
    <property type="nucleotide sequence ID" value="NZ_SDHZ01000001.1"/>
</dbReference>
<dbReference type="OrthoDB" id="1489065at2"/>
<dbReference type="PANTHER" id="PTHR30441">
    <property type="entry name" value="DUF748 DOMAIN-CONTAINING PROTEIN"/>
    <property type="match status" value="1"/>
</dbReference>
<keyword evidence="1" id="KW-0812">Transmembrane</keyword>
<evidence type="ECO:0000313" key="3">
    <source>
        <dbReference type="EMBL" id="RXK87149.1"/>
    </source>
</evidence>
<dbReference type="GO" id="GO:0005886">
    <property type="term" value="C:plasma membrane"/>
    <property type="evidence" value="ECO:0007669"/>
    <property type="project" value="TreeGrafter"/>
</dbReference>
<proteinExistence type="predicted"/>
<dbReference type="GO" id="GO:0090313">
    <property type="term" value="P:regulation of protein targeting to membrane"/>
    <property type="evidence" value="ECO:0007669"/>
    <property type="project" value="TreeGrafter"/>
</dbReference>
<dbReference type="PANTHER" id="PTHR30441:SF8">
    <property type="entry name" value="DUF748 DOMAIN-CONTAINING PROTEIN"/>
    <property type="match status" value="1"/>
</dbReference>
<comment type="caution">
    <text evidence="3">The sequence shown here is derived from an EMBL/GenBank/DDBJ whole genome shotgun (WGS) entry which is preliminary data.</text>
</comment>
<feature type="domain" description="AsmA" evidence="2">
    <location>
        <begin position="7"/>
        <end position="184"/>
    </location>
</feature>
<protein>
    <submittedName>
        <fullName evidence="3">AsmA family protein</fullName>
    </submittedName>
</protein>
<keyword evidence="1" id="KW-1133">Transmembrane helix</keyword>
<evidence type="ECO:0000259" key="2">
    <source>
        <dbReference type="Pfam" id="PF05170"/>
    </source>
</evidence>
<reference evidence="3 4" key="1">
    <citation type="submission" date="2019-01" db="EMBL/GenBank/DDBJ databases">
        <title>Filimonas sp. strain TTM-71.</title>
        <authorList>
            <person name="Chen W.-M."/>
        </authorList>
    </citation>
    <scope>NUCLEOTIDE SEQUENCE [LARGE SCALE GENOMIC DNA]</scope>
    <source>
        <strain evidence="3 4">TTM-71</strain>
    </source>
</reference>
<evidence type="ECO:0000256" key="1">
    <source>
        <dbReference type="SAM" id="Phobius"/>
    </source>
</evidence>
<evidence type="ECO:0000313" key="4">
    <source>
        <dbReference type="Proteomes" id="UP000290545"/>
    </source>
</evidence>
<dbReference type="Pfam" id="PF05170">
    <property type="entry name" value="AsmA"/>
    <property type="match status" value="1"/>
</dbReference>
<keyword evidence="4" id="KW-1185">Reference proteome</keyword>
<dbReference type="InterPro" id="IPR007844">
    <property type="entry name" value="AsmA"/>
</dbReference>
<keyword evidence="1" id="KW-0472">Membrane</keyword>
<sequence length="1077" mass="122464">MTRKTRKRIIRIVLIPVIVLVLLVGIAATILFTQQDRLVKLAVKELNKQLQGELVINGSNISLLQNYPYISIGLKQVQFYANKQKNAKPIYESERLYIGFSLTDILQQKYHVKVIALKNGHLDLVQDNAGRLNIVEASRMKTDTSTVTDSSSTELDLNLKKVVIKDMLVAYSDKKSGQHFTSRISKIQSSFKMDSLLIHAKLNGAMLLDYTRPGDTVLFRHKHFETDLEFSYNKASKMVNLPVGKLKLEEARFNITGTADLAHDNTVDLRIKGDKPDFKQLFSFAPEAVTQELGRFKYDGHLSFDGHIKGAIKQNQLPLIELSFACDNAWLHNTKANKRIDSLAFKGFYTNGPAHSLKTSELRLMGMNARPDKGIFKGNFVMRDFTDPKLFMQVNSELELAFLGAFLGIKDLERLTGHISLKMNFKELVDIGAPEESMARLSQGIQSELTIRDLTFRIPNYPHMIRNLDLHADMKDGFVCLDTLSFNLGHSDFKMKGTLSDLPALFHQQQKPVQLTFSAASQRMIMKELLAFDTAKSNKAKEEILGFNIGLSLETSVNELLHPKPLPKGKFKIEKLFASFKHYPHAFHDFGAELAINDTALLLRKFGGMIDSTDLAFKGRVVNYQLWFDSVKRGRTQIAFDLQSKRLAMRDLLGKYSRKLVPQDYHEEVTTNLWLRSKTDLRYDSVFRFAKIRIANISGTLQKHAFQLDSVKGTVMLGADHFVRIDTLTGKVGRSDFDISMRLYTGKDTVKRKKENYLRFASRFLDVDQLTNYRLLATEENTPALSSAPAPATVTHKTTSAHANAFNIFQIPFIDFTGTVNIGKIKYHRLWIKNLYSNARMRADQHLFLDTLGLEIAEGRIDARGYFNGADAKKIFMKSRMRITDMNIEKMMLKLDYLGQDYVINKNIKGRLNGVIKGYVQIHPDLTPVIENSTAELDVDIRNGTLINFAPMQAMSSYFKDKNLNMVRFDTLRNKLTFKEGALIIPSMNINSSLGFMEISGKQALDMKMEYYMRIPLKMVTSVGFRMLFGKKQEEVDPDQVDAIEYRDVNKKVRFMNIKVTGTPDDYKIGLGKAKKS</sequence>
<accession>A0A4Q1DEV7</accession>
<name>A0A4Q1DEV7_9BACT</name>
<organism evidence="3 4">
    <name type="scientific">Filimonas effusa</name>
    <dbReference type="NCBI Taxonomy" id="2508721"/>
    <lineage>
        <taxon>Bacteria</taxon>
        <taxon>Pseudomonadati</taxon>
        <taxon>Bacteroidota</taxon>
        <taxon>Chitinophagia</taxon>
        <taxon>Chitinophagales</taxon>
        <taxon>Chitinophagaceae</taxon>
        <taxon>Filimonas</taxon>
    </lineage>
</organism>